<dbReference type="GO" id="GO:0019843">
    <property type="term" value="F:rRNA binding"/>
    <property type="evidence" value="ECO:0007669"/>
    <property type="project" value="InterPro"/>
</dbReference>
<comment type="subcellular location">
    <subcellularLocation>
        <location evidence="2">Nucleus</location>
        <location evidence="2">Nucleolus</location>
    </subcellularLocation>
</comment>
<dbReference type="SMART" id="SM00879">
    <property type="entry name" value="Brix"/>
    <property type="match status" value="1"/>
</dbReference>
<dbReference type="EMBL" id="JAWQEG010002491">
    <property type="protein sequence ID" value="KAK3871611.1"/>
    <property type="molecule type" value="Genomic_DNA"/>
</dbReference>
<evidence type="ECO:0000313" key="10">
    <source>
        <dbReference type="EMBL" id="KAK3871611.1"/>
    </source>
</evidence>
<keyword evidence="11" id="KW-1185">Reference proteome</keyword>
<evidence type="ECO:0000256" key="2">
    <source>
        <dbReference type="ARBA" id="ARBA00004604"/>
    </source>
</evidence>
<evidence type="ECO:0000313" key="11">
    <source>
        <dbReference type="Proteomes" id="UP001286313"/>
    </source>
</evidence>
<reference evidence="10" key="1">
    <citation type="submission" date="2023-10" db="EMBL/GenBank/DDBJ databases">
        <title>Genome assemblies of two species of porcelain crab, Petrolisthes cinctipes and Petrolisthes manimaculis (Anomura: Porcellanidae).</title>
        <authorList>
            <person name="Angst P."/>
        </authorList>
    </citation>
    <scope>NUCLEOTIDE SEQUENCE</scope>
    <source>
        <strain evidence="10">PB745_01</strain>
        <tissue evidence="10">Gill</tissue>
    </source>
</reference>
<evidence type="ECO:0000256" key="5">
    <source>
        <dbReference type="ARBA" id="ARBA00022517"/>
    </source>
</evidence>
<evidence type="ECO:0000256" key="6">
    <source>
        <dbReference type="ARBA" id="ARBA00023242"/>
    </source>
</evidence>
<evidence type="ECO:0000256" key="8">
    <source>
        <dbReference type="SAM" id="MobiDB-lite"/>
    </source>
</evidence>
<dbReference type="FunFam" id="3.40.50.10480:FF:000003">
    <property type="entry name" value="Ribosome biogenesis protein BRX1"/>
    <property type="match status" value="1"/>
</dbReference>
<comment type="similarity">
    <text evidence="3">Belongs to the BRX1 family.</text>
</comment>
<dbReference type="GO" id="GO:0006364">
    <property type="term" value="P:rRNA processing"/>
    <property type="evidence" value="ECO:0007669"/>
    <property type="project" value="InterPro"/>
</dbReference>
<feature type="region of interest" description="Disordered" evidence="8">
    <location>
        <begin position="1"/>
        <end position="39"/>
    </location>
</feature>
<dbReference type="GO" id="GO:0000027">
    <property type="term" value="P:ribosomal large subunit assembly"/>
    <property type="evidence" value="ECO:0007669"/>
    <property type="project" value="TreeGrafter"/>
</dbReference>
<evidence type="ECO:0000256" key="7">
    <source>
        <dbReference type="ARBA" id="ARBA00080845"/>
    </source>
</evidence>
<proteinExistence type="inferred from homology"/>
<evidence type="ECO:0000256" key="4">
    <source>
        <dbReference type="ARBA" id="ARBA00020522"/>
    </source>
</evidence>
<keyword evidence="6" id="KW-0539">Nucleus</keyword>
<dbReference type="PANTHER" id="PTHR13634">
    <property type="entry name" value="RIBOSOME BIOGENESIS PROTEIN BRIX"/>
    <property type="match status" value="1"/>
</dbReference>
<dbReference type="AlphaFoldDB" id="A0AAE1KCG0"/>
<accession>A0AAE1KCG0</accession>
<dbReference type="Proteomes" id="UP001286313">
    <property type="component" value="Unassembled WGS sequence"/>
</dbReference>
<gene>
    <name evidence="10" type="ORF">Pcinc_023264</name>
</gene>
<dbReference type="GO" id="GO:0005730">
    <property type="term" value="C:nucleolus"/>
    <property type="evidence" value="ECO:0007669"/>
    <property type="project" value="UniProtKB-SubCell"/>
</dbReference>
<feature type="compositionally biased region" description="Basic and acidic residues" evidence="8">
    <location>
        <begin position="29"/>
        <end position="38"/>
    </location>
</feature>
<dbReference type="InterPro" id="IPR026532">
    <property type="entry name" value="BRX1"/>
</dbReference>
<evidence type="ECO:0000256" key="3">
    <source>
        <dbReference type="ARBA" id="ARBA00006369"/>
    </source>
</evidence>
<dbReference type="Pfam" id="PF04427">
    <property type="entry name" value="Brix"/>
    <property type="match status" value="1"/>
</dbReference>
<evidence type="ECO:0000259" key="9">
    <source>
        <dbReference type="PROSITE" id="PS50833"/>
    </source>
</evidence>
<feature type="domain" description="Brix" evidence="9">
    <location>
        <begin position="47"/>
        <end position="235"/>
    </location>
</feature>
<sequence>MGKRKRLLQEKKSEEEEVPIELPALPPPRVRDSDEPVKKKGKWMNRKRVLVLSARGLTHRCRHLMNDMRSLLPHSKPEPSKERKDDLKVINEIAEVKNCDKCLYFESRKGQDYYLWLSSIQQGPSVKFQVLNVHTMKELKMSGNCLKGSRPLLSFDDSFNAPHWALIKELLIQTLGTPNHHPKSQPFHDHVFTFTLLDEKIWFRNFEIIDMNGKLAEIGPRFVLDPVKIFEGSFGGATLWDNPNYISPNTHRQTIRKALGLKYVNKTYERQLAMKRRPDQLVGDPTNEIFQTKAPEDAKGQEKQLFIRKKNMK</sequence>
<keyword evidence="5" id="KW-0690">Ribosome biogenesis</keyword>
<protein>
    <recommendedName>
        <fullName evidence="4">Ribosome biogenesis protein BRX1 homolog</fullName>
    </recommendedName>
    <alternativeName>
        <fullName evidence="7">Brix domain-containing protein 2 homolog</fullName>
    </alternativeName>
</protein>
<organism evidence="10 11">
    <name type="scientific">Petrolisthes cinctipes</name>
    <name type="common">Flat porcelain crab</name>
    <dbReference type="NCBI Taxonomy" id="88211"/>
    <lineage>
        <taxon>Eukaryota</taxon>
        <taxon>Metazoa</taxon>
        <taxon>Ecdysozoa</taxon>
        <taxon>Arthropoda</taxon>
        <taxon>Crustacea</taxon>
        <taxon>Multicrustacea</taxon>
        <taxon>Malacostraca</taxon>
        <taxon>Eumalacostraca</taxon>
        <taxon>Eucarida</taxon>
        <taxon>Decapoda</taxon>
        <taxon>Pleocyemata</taxon>
        <taxon>Anomura</taxon>
        <taxon>Galatheoidea</taxon>
        <taxon>Porcellanidae</taxon>
        <taxon>Petrolisthes</taxon>
    </lineage>
</organism>
<dbReference type="PROSITE" id="PS50833">
    <property type="entry name" value="BRIX"/>
    <property type="match status" value="1"/>
</dbReference>
<dbReference type="PANTHER" id="PTHR13634:SF0">
    <property type="entry name" value="RIBOSOME BIOGENESIS PROTEIN BRX1 HOMOLOG"/>
    <property type="match status" value="1"/>
</dbReference>
<comment type="caution">
    <text evidence="10">The sequence shown here is derived from an EMBL/GenBank/DDBJ whole genome shotgun (WGS) entry which is preliminary data.</text>
</comment>
<dbReference type="Gene3D" id="3.40.50.10480">
    <property type="entry name" value="Probable brix-domain ribosomal biogenesis protein"/>
    <property type="match status" value="1"/>
</dbReference>
<dbReference type="SUPFAM" id="SSF52954">
    <property type="entry name" value="Class II aaRS ABD-related"/>
    <property type="match status" value="1"/>
</dbReference>
<dbReference type="InterPro" id="IPR007109">
    <property type="entry name" value="Brix"/>
</dbReference>
<evidence type="ECO:0000256" key="1">
    <source>
        <dbReference type="ARBA" id="ARBA00003439"/>
    </source>
</evidence>
<comment type="function">
    <text evidence="1">Required for biogenesis of the 60S ribosomal subunit.</text>
</comment>
<feature type="region of interest" description="Disordered" evidence="8">
    <location>
        <begin position="283"/>
        <end position="313"/>
    </location>
</feature>
<name>A0AAE1KCG0_PETCI</name>